<dbReference type="Proteomes" id="UP001604336">
    <property type="component" value="Unassembled WGS sequence"/>
</dbReference>
<reference evidence="2" key="1">
    <citation type="submission" date="2024-07" db="EMBL/GenBank/DDBJ databases">
        <title>Two chromosome-level genome assemblies of Korean endemic species Abeliophyllum distichum and Forsythia ovata (Oleaceae).</title>
        <authorList>
            <person name="Jang H."/>
        </authorList>
    </citation>
    <scope>NUCLEOTIDE SEQUENCE [LARGE SCALE GENOMIC DNA]</scope>
</reference>
<dbReference type="EMBL" id="JBFOLK010000014">
    <property type="protein sequence ID" value="KAL2461942.1"/>
    <property type="molecule type" value="Genomic_DNA"/>
</dbReference>
<protein>
    <submittedName>
        <fullName evidence="1">Uncharacterized protein</fullName>
    </submittedName>
</protein>
<proteinExistence type="predicted"/>
<evidence type="ECO:0000313" key="1">
    <source>
        <dbReference type="EMBL" id="KAL2461942.1"/>
    </source>
</evidence>
<comment type="caution">
    <text evidence="1">The sequence shown here is derived from an EMBL/GenBank/DDBJ whole genome shotgun (WGS) entry which is preliminary data.</text>
</comment>
<organism evidence="1 2">
    <name type="scientific">Abeliophyllum distichum</name>
    <dbReference type="NCBI Taxonomy" id="126358"/>
    <lineage>
        <taxon>Eukaryota</taxon>
        <taxon>Viridiplantae</taxon>
        <taxon>Streptophyta</taxon>
        <taxon>Embryophyta</taxon>
        <taxon>Tracheophyta</taxon>
        <taxon>Spermatophyta</taxon>
        <taxon>Magnoliopsida</taxon>
        <taxon>eudicotyledons</taxon>
        <taxon>Gunneridae</taxon>
        <taxon>Pentapetalae</taxon>
        <taxon>asterids</taxon>
        <taxon>lamiids</taxon>
        <taxon>Lamiales</taxon>
        <taxon>Oleaceae</taxon>
        <taxon>Forsythieae</taxon>
        <taxon>Abeliophyllum</taxon>
    </lineage>
</organism>
<dbReference type="PANTHER" id="PTHR34776:SF1">
    <property type="entry name" value="F17F16.3 PROTEIN"/>
    <property type="match status" value="1"/>
</dbReference>
<evidence type="ECO:0000313" key="2">
    <source>
        <dbReference type="Proteomes" id="UP001604336"/>
    </source>
</evidence>
<dbReference type="PANTHER" id="PTHR34776">
    <property type="entry name" value="F17F16.3 PROTEIN"/>
    <property type="match status" value="1"/>
</dbReference>
<gene>
    <name evidence="1" type="ORF">Adt_45362</name>
</gene>
<sequence>MGEGQETKTREEPNVEIQERGEIFFFYRPKVEREEAHGPQDVQRLYIVLRPESGEIPVEQIQDPNSGGHGSTQETNIEKQMLLRFIVMGRKSLPDPSSKRGRPYWGFVEMVTTKSEDIKLALKGEEYDTATRGHRHNPPARALAEGIYRILRHSRAGKRMHTHLVYKLEYPPEDEKNEAQESLNIEREGSFLIQIKNPEPHGNTSSQFGLDSKRKAKFPAHLQGLFEHLNYHPADPPDFLNYEGCEFLLISASDDIEEELGLELKTEVDSHQHDTELL</sequence>
<name>A0ABD1PDG8_9LAMI</name>
<accession>A0ABD1PDG8</accession>
<keyword evidence="2" id="KW-1185">Reference proteome</keyword>
<dbReference type="AlphaFoldDB" id="A0ABD1PDG8"/>